<dbReference type="EMBL" id="CP054698">
    <property type="protein sequence ID" value="QMS87930.1"/>
    <property type="molecule type" value="Genomic_DNA"/>
</dbReference>
<dbReference type="Pfam" id="PF05860">
    <property type="entry name" value="TPS"/>
    <property type="match status" value="1"/>
</dbReference>
<dbReference type="KEGG" id="ned:HUN01_10140"/>
<name>A0A7D7LBX9_9NOSO</name>
<organism evidence="2 3">
    <name type="scientific">Nostoc edaphicum CCNP1411</name>
    <dbReference type="NCBI Taxonomy" id="1472755"/>
    <lineage>
        <taxon>Bacteria</taxon>
        <taxon>Bacillati</taxon>
        <taxon>Cyanobacteriota</taxon>
        <taxon>Cyanophyceae</taxon>
        <taxon>Nostocales</taxon>
        <taxon>Nostocaceae</taxon>
        <taxon>Nostoc</taxon>
    </lineage>
</organism>
<dbReference type="AlphaFoldDB" id="A0A7D7LBX9"/>
<sequence>MKLTFIGFGFIGAILICTIYNNGIQAQVIPDGTLNTVVSGSSNYTITNGSRVGNNLFHSFSQFSVLSNGSASFDNAVDIQNIFSRVTGGNVSNINGSISANGNANLFLINPAGIIFGKNASLNIGGSFIGTTANSIKFADGKEFSTDTNISPLLTMSEPVGLQMGANAASIEVQSKLQVPTNQTLALVGSQIDLTGAGLTASDGRVELWAVQNAQIKIDNQAGWQLTGIANTADWGAITLQTASSINTNGTNGGAINIRGRGLTLQDGSSIQSSTSGGRGKGIIVNTTDFVEILGASNQGQPKTFLDTSVNASSTGRAGDVTIETGRLRVTNGASLQSTTRGNNSRTGDIYIRSADLELIGTNTIPNRNIIPSTNINTVSSGTNNTGGNITIETNRLRTVDGGLISSDLLGGRLTATGRTGNIYIRATESFEIAGETNGLNSLASGVTTSVQPSGVGQAGNIVIETARLQVSDGGSIRSTLAGNGTAGNITIQATDVTLSDPVIETFSGLVTGINTSVGKNVVGSGGTINLTADNLRVFNGGQITSSTQGQGNAGSINLQVKNLDLQGLSQPLSSGLILPSSITASSTTNFAAGSVNIQSDTVRVQDNAQITVSNTGTGDAGNLNINARQIFLDRGASLRSEVNGGNRGNIRLQASDLLLLRRGSNIITNARGASTGGNIEISAGSIVAVPKENSDISANAVLGQGGSIQITTQGIFGLQFRDQLTPDSDITASSQFGVSGTVQVNTIGVDPNSGLVELPANVTDPSQQIATGCAGNEGSRFVATGRGGVPQNPNQQVTSNRTWSDLRDLSTHHKTGNVTTQISPSSRTLIQATGWRRNADGKIELIAAQADYIQPSLTCAAVSN</sequence>
<protein>
    <submittedName>
        <fullName evidence="2">S-layer family protein</fullName>
    </submittedName>
</protein>
<dbReference type="Proteomes" id="UP000514713">
    <property type="component" value="Chromosome"/>
</dbReference>
<proteinExistence type="predicted"/>
<keyword evidence="3" id="KW-1185">Reference proteome</keyword>
<evidence type="ECO:0000313" key="3">
    <source>
        <dbReference type="Proteomes" id="UP000514713"/>
    </source>
</evidence>
<gene>
    <name evidence="2" type="ORF">HUN01_10140</name>
</gene>
<dbReference type="Gene3D" id="2.160.20.10">
    <property type="entry name" value="Single-stranded right-handed beta-helix, Pectin lyase-like"/>
    <property type="match status" value="2"/>
</dbReference>
<accession>A0A7D7LBX9</accession>
<dbReference type="SUPFAM" id="SSF51126">
    <property type="entry name" value="Pectin lyase-like"/>
    <property type="match status" value="2"/>
</dbReference>
<dbReference type="RefSeq" id="WP_181931157.1">
    <property type="nucleotide sequence ID" value="NZ_CP054698.1"/>
</dbReference>
<evidence type="ECO:0000313" key="2">
    <source>
        <dbReference type="EMBL" id="QMS87930.1"/>
    </source>
</evidence>
<dbReference type="InterPro" id="IPR011050">
    <property type="entry name" value="Pectin_lyase_fold/virulence"/>
</dbReference>
<reference evidence="3" key="1">
    <citation type="submission" date="2020-06" db="EMBL/GenBank/DDBJ databases">
        <title>Nostoc edaphicum CCNP1411 genome.</title>
        <authorList>
            <person name="Fidor A."/>
            <person name="Grabski M."/>
            <person name="Gawor J."/>
            <person name="Gromadka R."/>
            <person name="Wegrzyn G."/>
            <person name="Mazur-Marzec H."/>
        </authorList>
    </citation>
    <scope>NUCLEOTIDE SEQUENCE [LARGE SCALE GENOMIC DNA]</scope>
    <source>
        <strain evidence="3">CCNP1411</strain>
    </source>
</reference>
<feature type="domain" description="Filamentous haemagglutinin FhaB/tRNA nuclease CdiA-like TPS" evidence="1">
    <location>
        <begin position="29"/>
        <end position="139"/>
    </location>
</feature>
<dbReference type="InterPro" id="IPR012334">
    <property type="entry name" value="Pectin_lyas_fold"/>
</dbReference>
<dbReference type="InterPro" id="IPR008638">
    <property type="entry name" value="FhaB/CdiA-like_TPS"/>
</dbReference>
<evidence type="ECO:0000259" key="1">
    <source>
        <dbReference type="SMART" id="SM00912"/>
    </source>
</evidence>
<dbReference type="SMART" id="SM00912">
    <property type="entry name" value="Haemagg_act"/>
    <property type="match status" value="1"/>
</dbReference>
<dbReference type="NCBIfam" id="TIGR01901">
    <property type="entry name" value="adhes_NPXG"/>
    <property type="match status" value="1"/>
</dbReference>